<gene>
    <name evidence="1" type="ORF">BKA55DRAFT_572126</name>
</gene>
<protein>
    <submittedName>
        <fullName evidence="1">Uncharacterized protein</fullName>
    </submittedName>
</protein>
<sequence length="66" mass="7456">MNIKAVDVQYEQGIIVEGGSCAVAGVLQRKNNLDLLGLRVKYLNPHTPVGFKVWIIAQHDHFLQWL</sequence>
<name>A0A9P9K4B7_FUSRE</name>
<evidence type="ECO:0000313" key="1">
    <source>
        <dbReference type="EMBL" id="KAH7247513.1"/>
    </source>
</evidence>
<dbReference type="OrthoDB" id="5152962at2759"/>
<accession>A0A9P9K4B7</accession>
<dbReference type="Proteomes" id="UP000720189">
    <property type="component" value="Unassembled WGS sequence"/>
</dbReference>
<dbReference type="AlphaFoldDB" id="A0A9P9K4B7"/>
<evidence type="ECO:0000313" key="2">
    <source>
        <dbReference type="Proteomes" id="UP000720189"/>
    </source>
</evidence>
<reference evidence="1" key="1">
    <citation type="journal article" date="2021" name="Nat. Commun.">
        <title>Genetic determinants of endophytism in the Arabidopsis root mycobiome.</title>
        <authorList>
            <person name="Mesny F."/>
            <person name="Miyauchi S."/>
            <person name="Thiergart T."/>
            <person name="Pickel B."/>
            <person name="Atanasova L."/>
            <person name="Karlsson M."/>
            <person name="Huettel B."/>
            <person name="Barry K.W."/>
            <person name="Haridas S."/>
            <person name="Chen C."/>
            <person name="Bauer D."/>
            <person name="Andreopoulos W."/>
            <person name="Pangilinan J."/>
            <person name="LaButti K."/>
            <person name="Riley R."/>
            <person name="Lipzen A."/>
            <person name="Clum A."/>
            <person name="Drula E."/>
            <person name="Henrissat B."/>
            <person name="Kohler A."/>
            <person name="Grigoriev I.V."/>
            <person name="Martin F.M."/>
            <person name="Hacquard S."/>
        </authorList>
    </citation>
    <scope>NUCLEOTIDE SEQUENCE</scope>
    <source>
        <strain evidence="1">MPI-CAGE-AT-0023</strain>
    </source>
</reference>
<organism evidence="1 2">
    <name type="scientific">Fusarium redolens</name>
    <dbReference type="NCBI Taxonomy" id="48865"/>
    <lineage>
        <taxon>Eukaryota</taxon>
        <taxon>Fungi</taxon>
        <taxon>Dikarya</taxon>
        <taxon>Ascomycota</taxon>
        <taxon>Pezizomycotina</taxon>
        <taxon>Sordariomycetes</taxon>
        <taxon>Hypocreomycetidae</taxon>
        <taxon>Hypocreales</taxon>
        <taxon>Nectriaceae</taxon>
        <taxon>Fusarium</taxon>
        <taxon>Fusarium redolens species complex</taxon>
    </lineage>
</organism>
<dbReference type="EMBL" id="JAGMUX010000010">
    <property type="protein sequence ID" value="KAH7247513.1"/>
    <property type="molecule type" value="Genomic_DNA"/>
</dbReference>
<comment type="caution">
    <text evidence="1">The sequence shown here is derived from an EMBL/GenBank/DDBJ whole genome shotgun (WGS) entry which is preliminary data.</text>
</comment>
<dbReference type="RefSeq" id="XP_046048096.1">
    <property type="nucleotide sequence ID" value="XM_046193119.1"/>
</dbReference>
<proteinExistence type="predicted"/>
<dbReference type="GeneID" id="70223073"/>
<keyword evidence="2" id="KW-1185">Reference proteome</keyword>